<reference evidence="3" key="1">
    <citation type="submission" date="2015-11" db="EMBL/GenBank/DDBJ databases">
        <authorList>
            <person name="Kumar R."/>
            <person name="Singh D."/>
            <person name="Swarnkar M.K."/>
            <person name="Singh A.K."/>
            <person name="Kumar S."/>
        </authorList>
    </citation>
    <scope>NUCLEOTIDE SEQUENCE [LARGE SCALE GENOMIC DNA]</scope>
    <source>
        <strain evidence="3">ERGS4:06</strain>
    </source>
</reference>
<evidence type="ECO:0000313" key="3">
    <source>
        <dbReference type="Proteomes" id="UP000059574"/>
    </source>
</evidence>
<name>A0A0S2LV64_9MICC</name>
<proteinExistence type="predicted"/>
<accession>A0A0S2LV64</accession>
<dbReference type="OrthoDB" id="4907475at2"/>
<protein>
    <submittedName>
        <fullName evidence="2">Uncharacterized protein</fullName>
    </submittedName>
</protein>
<evidence type="ECO:0000313" key="2">
    <source>
        <dbReference type="EMBL" id="ALO65294.1"/>
    </source>
</evidence>
<dbReference type="AlphaFoldDB" id="A0A0S2LV64"/>
<gene>
    <name evidence="2" type="ORF">AS189_00805</name>
</gene>
<feature type="compositionally biased region" description="Low complexity" evidence="1">
    <location>
        <begin position="14"/>
        <end position="27"/>
    </location>
</feature>
<evidence type="ECO:0000256" key="1">
    <source>
        <dbReference type="SAM" id="MobiDB-lite"/>
    </source>
</evidence>
<reference evidence="2 3" key="2">
    <citation type="journal article" date="2016" name="J. Biotechnol.">
        <title>Complete genome sequence of Arthrobacter alpinus ERGS4:06, a yellow pigmented bacterium tolerant to cold and radiations isolated from Sikkim Himalaya.</title>
        <authorList>
            <person name="Kumar R."/>
            <person name="Singh D."/>
            <person name="Swarnkar M.K."/>
            <person name="Singh A.K."/>
            <person name="Kumar S."/>
        </authorList>
    </citation>
    <scope>NUCLEOTIDE SEQUENCE [LARGE SCALE GENOMIC DNA]</scope>
    <source>
        <strain evidence="2 3">ERGS4:06</strain>
    </source>
</reference>
<dbReference type="Proteomes" id="UP000059574">
    <property type="component" value="Chromosome"/>
</dbReference>
<feature type="region of interest" description="Disordered" evidence="1">
    <location>
        <begin position="1"/>
        <end position="30"/>
    </location>
</feature>
<dbReference type="RefSeq" id="WP_062285594.1">
    <property type="nucleotide sequence ID" value="NZ_CP013200.1"/>
</dbReference>
<sequence>MAKKTKKSRFGNPANASADAATRSANRPSLEARLDRAMESLSPGFVAWLESQSRPDKSIDMSLAILDDFFDMYRLLEPHTDPTNLDPAAVQEVMEVTSHANPLGVLTLRAGVRDYVDYLTQVKLWTGTAEALEAVQTELARTGVEPAESDWAAEDYEFADVFVPEMTSQEILETVAQTPLWQNTMALLEWIGEGKDLAEGNTLRDATGAAATLVHSGLGLLSDAANLTTAEDRQASRLALYLEMLDVTGLITFTGSQVHVTKPALDPESDDDVIETMRELMGLFIFTVTLAGSDNGEEGEQLEYWQLEMTDWLTQCSSIDPPESAPLIQALAEPDSVHPDLLAIASNIAHWADEGLVTVGEFIEVPPAYRADVVDMLSDDVPVQAVGPGAESTERNLPESD</sequence>
<organism evidence="2 3">
    <name type="scientific">Arthrobacter alpinus</name>
    <dbReference type="NCBI Taxonomy" id="656366"/>
    <lineage>
        <taxon>Bacteria</taxon>
        <taxon>Bacillati</taxon>
        <taxon>Actinomycetota</taxon>
        <taxon>Actinomycetes</taxon>
        <taxon>Micrococcales</taxon>
        <taxon>Micrococcaceae</taxon>
        <taxon>Arthrobacter</taxon>
    </lineage>
</organism>
<dbReference type="EMBL" id="CP013200">
    <property type="protein sequence ID" value="ALO65294.1"/>
    <property type="molecule type" value="Genomic_DNA"/>
</dbReference>